<organism evidence="1 2">
    <name type="scientific">Geotrichum candidum</name>
    <name type="common">Oospora lactis</name>
    <name type="synonym">Dipodascus geotrichum</name>
    <dbReference type="NCBI Taxonomy" id="1173061"/>
    <lineage>
        <taxon>Eukaryota</taxon>
        <taxon>Fungi</taxon>
        <taxon>Dikarya</taxon>
        <taxon>Ascomycota</taxon>
        <taxon>Saccharomycotina</taxon>
        <taxon>Dipodascomycetes</taxon>
        <taxon>Dipodascales</taxon>
        <taxon>Dipodascaceae</taxon>
        <taxon>Geotrichum</taxon>
    </lineage>
</organism>
<protein>
    <submittedName>
        <fullName evidence="1">Uncharacterized protein</fullName>
    </submittedName>
</protein>
<reference evidence="1" key="1">
    <citation type="submission" date="2014-03" db="EMBL/GenBank/DDBJ databases">
        <authorList>
            <person name="Casaregola S."/>
        </authorList>
    </citation>
    <scope>NUCLEOTIDE SEQUENCE [LARGE SCALE GENOMIC DNA]</scope>
    <source>
        <strain evidence="1">CLIB 918</strain>
    </source>
</reference>
<dbReference type="Proteomes" id="UP000242525">
    <property type="component" value="Unassembled WGS sequence"/>
</dbReference>
<sequence>MSPAIKSGPVAAVEITTTGAVDSYARAIELYTDNTSKSTAAHKIVSRVYCEPAQFYAGNERSTSLVTAIPADIYDSSSVDMLNNTTSLLLDKILFNNRSPLQLQQKQPRLRINTSIPKNGHGYPQDQGEEIFLSRDKMNPRCLGSADSFTLREPITNSFQALSFLTHKDESGTSSTSAHVHFASPLALINAYTPEYDTNSSIASATDVGLSDSITMGLKPVTSPDMRRFWLSEDIKSTPHELVEVELEEQCELETQCVSEDAARWYRHLRLIGAIANDISSNVVPLYLDVVSEMSEKFFGSALVLEPEVLMLMKKKLSMRYDWTNVMAGRGSLGLYTGTPSSTRLSASSTFFLSPSPGSPPTSHSLYLCSDSVD</sequence>
<evidence type="ECO:0000313" key="1">
    <source>
        <dbReference type="EMBL" id="CDO51164.1"/>
    </source>
</evidence>
<keyword evidence="2" id="KW-1185">Reference proteome</keyword>
<gene>
    <name evidence="1" type="ORF">BN980_GECA01s01814g</name>
</gene>
<proteinExistence type="predicted"/>
<comment type="caution">
    <text evidence="1">The sequence shown here is derived from an EMBL/GenBank/DDBJ whole genome shotgun (WGS) entry which is preliminary data.</text>
</comment>
<dbReference type="AlphaFoldDB" id="A0A0J9YHB2"/>
<evidence type="ECO:0000313" key="2">
    <source>
        <dbReference type="Proteomes" id="UP000242525"/>
    </source>
</evidence>
<accession>A0A0J9YHB2</accession>
<dbReference type="EMBL" id="CCBN010000001">
    <property type="protein sequence ID" value="CDO51164.1"/>
    <property type="molecule type" value="Genomic_DNA"/>
</dbReference>
<name>A0A0J9YHB2_GEOCN</name>